<reference evidence="9" key="1">
    <citation type="submission" date="2022-06" db="EMBL/GenBank/DDBJ databases">
        <title>Novel species in genus nocardia.</title>
        <authorList>
            <person name="Li F."/>
        </authorList>
    </citation>
    <scope>NUCLEOTIDE SEQUENCE</scope>
    <source>
        <strain evidence="9">CDC141</strain>
    </source>
</reference>
<dbReference type="EMBL" id="JAMRXG010000001">
    <property type="protein sequence ID" value="MCM6772425.1"/>
    <property type="molecule type" value="Genomic_DNA"/>
</dbReference>
<evidence type="ECO:0000313" key="10">
    <source>
        <dbReference type="Proteomes" id="UP001139157"/>
    </source>
</evidence>
<dbReference type="Gene3D" id="1.20.1250.20">
    <property type="entry name" value="MFS general substrate transporter like domains"/>
    <property type="match status" value="1"/>
</dbReference>
<feature type="transmembrane region" description="Helical" evidence="7">
    <location>
        <begin position="268"/>
        <end position="290"/>
    </location>
</feature>
<dbReference type="InterPro" id="IPR020846">
    <property type="entry name" value="MFS_dom"/>
</dbReference>
<evidence type="ECO:0000256" key="7">
    <source>
        <dbReference type="SAM" id="Phobius"/>
    </source>
</evidence>
<evidence type="ECO:0000256" key="2">
    <source>
        <dbReference type="ARBA" id="ARBA00022475"/>
    </source>
</evidence>
<feature type="transmembrane region" description="Helical" evidence="7">
    <location>
        <begin position="374"/>
        <end position="391"/>
    </location>
</feature>
<keyword evidence="3 7" id="KW-0812">Transmembrane</keyword>
<dbReference type="SUPFAM" id="SSF103473">
    <property type="entry name" value="MFS general substrate transporter"/>
    <property type="match status" value="1"/>
</dbReference>
<feature type="transmembrane region" description="Helical" evidence="7">
    <location>
        <begin position="239"/>
        <end position="262"/>
    </location>
</feature>
<feature type="compositionally biased region" description="Basic and acidic residues" evidence="6">
    <location>
        <begin position="1"/>
        <end position="10"/>
    </location>
</feature>
<keyword evidence="2" id="KW-1003">Cell membrane</keyword>
<keyword evidence="10" id="KW-1185">Reference proteome</keyword>
<keyword evidence="4 7" id="KW-1133">Transmembrane helix</keyword>
<proteinExistence type="predicted"/>
<evidence type="ECO:0000313" key="9">
    <source>
        <dbReference type="EMBL" id="MCM6772425.1"/>
    </source>
</evidence>
<comment type="subcellular location">
    <subcellularLocation>
        <location evidence="1">Cell membrane</location>
        <topology evidence="1">Multi-pass membrane protein</topology>
    </subcellularLocation>
</comment>
<feature type="transmembrane region" description="Helical" evidence="7">
    <location>
        <begin position="302"/>
        <end position="320"/>
    </location>
</feature>
<evidence type="ECO:0000256" key="5">
    <source>
        <dbReference type="ARBA" id="ARBA00023136"/>
    </source>
</evidence>
<evidence type="ECO:0000256" key="1">
    <source>
        <dbReference type="ARBA" id="ARBA00004651"/>
    </source>
</evidence>
<feature type="transmembrane region" description="Helical" evidence="7">
    <location>
        <begin position="397"/>
        <end position="417"/>
    </location>
</feature>
<dbReference type="PROSITE" id="PS50850">
    <property type="entry name" value="MFS"/>
    <property type="match status" value="1"/>
</dbReference>
<feature type="transmembrane region" description="Helical" evidence="7">
    <location>
        <begin position="65"/>
        <end position="84"/>
    </location>
</feature>
<dbReference type="Proteomes" id="UP001139157">
    <property type="component" value="Unassembled WGS sequence"/>
</dbReference>
<dbReference type="PANTHER" id="PTHR23513">
    <property type="entry name" value="INTEGRAL MEMBRANE EFFLUX PROTEIN-RELATED"/>
    <property type="match status" value="1"/>
</dbReference>
<dbReference type="GO" id="GO:0022857">
    <property type="term" value="F:transmembrane transporter activity"/>
    <property type="evidence" value="ECO:0007669"/>
    <property type="project" value="InterPro"/>
</dbReference>
<evidence type="ECO:0000256" key="3">
    <source>
        <dbReference type="ARBA" id="ARBA00022692"/>
    </source>
</evidence>
<dbReference type="PANTHER" id="PTHR23513:SF6">
    <property type="entry name" value="MAJOR FACILITATOR SUPERFAMILY ASSOCIATED DOMAIN-CONTAINING PROTEIN"/>
    <property type="match status" value="1"/>
</dbReference>
<evidence type="ECO:0000256" key="4">
    <source>
        <dbReference type="ARBA" id="ARBA00022989"/>
    </source>
</evidence>
<evidence type="ECO:0000259" key="8">
    <source>
        <dbReference type="PROSITE" id="PS50850"/>
    </source>
</evidence>
<dbReference type="GO" id="GO:0005886">
    <property type="term" value="C:plasma membrane"/>
    <property type="evidence" value="ECO:0007669"/>
    <property type="project" value="UniProtKB-SubCell"/>
</dbReference>
<evidence type="ECO:0000256" key="6">
    <source>
        <dbReference type="SAM" id="MobiDB-lite"/>
    </source>
</evidence>
<feature type="region of interest" description="Disordered" evidence="6">
    <location>
        <begin position="1"/>
        <end position="23"/>
    </location>
</feature>
<feature type="transmembrane region" description="Helical" evidence="7">
    <location>
        <begin position="127"/>
        <end position="151"/>
    </location>
</feature>
<dbReference type="AlphaFoldDB" id="A0A9X2E411"/>
<dbReference type="RefSeq" id="WP_251909281.1">
    <property type="nucleotide sequence ID" value="NZ_JAMRXG010000001.1"/>
</dbReference>
<comment type="caution">
    <text evidence="9">The sequence shown here is derived from an EMBL/GenBank/DDBJ whole genome shotgun (WGS) entry which is preliminary data.</text>
</comment>
<organism evidence="9 10">
    <name type="scientific">Nocardia pulmonis</name>
    <dbReference type="NCBI Taxonomy" id="2951408"/>
    <lineage>
        <taxon>Bacteria</taxon>
        <taxon>Bacillati</taxon>
        <taxon>Actinomycetota</taxon>
        <taxon>Actinomycetes</taxon>
        <taxon>Mycobacteriales</taxon>
        <taxon>Nocardiaceae</taxon>
        <taxon>Nocardia</taxon>
    </lineage>
</organism>
<name>A0A9X2E411_9NOCA</name>
<protein>
    <submittedName>
        <fullName evidence="9">MFS transporter</fullName>
    </submittedName>
</protein>
<feature type="transmembrane region" description="Helical" evidence="7">
    <location>
        <begin position="326"/>
        <end position="353"/>
    </location>
</feature>
<dbReference type="CDD" id="cd06173">
    <property type="entry name" value="MFS_MefA_like"/>
    <property type="match status" value="1"/>
</dbReference>
<sequence length="442" mass="45041">MSASPADHEPGSPAAASPDRPPSLLRDNAFRRYWVGQTVSVCGDQISLFALPLVAIMVLRAESVQVGYLLAAVWLPSLFALYVGAWAERRRRRRRIMIAADLGRLLLLATIPLAYACDGLTLVQLYAVAVGMGVLAVVFDVCNAPVFTALVPAHRYIAGNSLLGASRAAAQVAGPGVGAVLVQALSAPLALLADALSYAVSAWALSRIAPREPPAVAGVRGGLVEGVRFIAGTPVMCRALAATATVNLFTIMVFTLFSFYAISTLGLSPAQLGFVASVGAVGGLAGAMLAGRVGDRIGVGPLLFLGCLLFPAPLLAIPAAHGTGSVVVAVLTAAEFAAAVGVAWLDIAASSLLAALTPEGVRGRVFGAYRTVNFGTRPVGALVAGALSAAIGVRPTLWVAAVGGVSGCVWLLSSSLWRIRTLPGGTSVETAGESAAIGDAGR</sequence>
<feature type="domain" description="Major facilitator superfamily (MFS) profile" evidence="8">
    <location>
        <begin position="236"/>
        <end position="442"/>
    </location>
</feature>
<gene>
    <name evidence="9" type="ORF">NDR86_02940</name>
</gene>
<accession>A0A9X2E411</accession>
<keyword evidence="5 7" id="KW-0472">Membrane</keyword>
<dbReference type="Pfam" id="PF07690">
    <property type="entry name" value="MFS_1"/>
    <property type="match status" value="1"/>
</dbReference>
<dbReference type="InterPro" id="IPR036259">
    <property type="entry name" value="MFS_trans_sf"/>
</dbReference>
<dbReference type="InterPro" id="IPR011701">
    <property type="entry name" value="MFS"/>
</dbReference>